<dbReference type="Proteomes" id="UP000092445">
    <property type="component" value="Unassembled WGS sequence"/>
</dbReference>
<protein>
    <submittedName>
        <fullName evidence="2">Uncharacterized protein</fullName>
    </submittedName>
</protein>
<evidence type="ECO:0000313" key="3">
    <source>
        <dbReference type="Proteomes" id="UP000092445"/>
    </source>
</evidence>
<reference evidence="2" key="2">
    <citation type="submission" date="2020-05" db="UniProtKB">
        <authorList>
            <consortium name="EnsemblMetazoa"/>
        </authorList>
    </citation>
    <scope>IDENTIFICATION</scope>
    <source>
        <strain evidence="2">IAEA</strain>
    </source>
</reference>
<organism evidence="2 3">
    <name type="scientific">Glossina pallidipes</name>
    <name type="common">Tsetse fly</name>
    <dbReference type="NCBI Taxonomy" id="7398"/>
    <lineage>
        <taxon>Eukaryota</taxon>
        <taxon>Metazoa</taxon>
        <taxon>Ecdysozoa</taxon>
        <taxon>Arthropoda</taxon>
        <taxon>Hexapoda</taxon>
        <taxon>Insecta</taxon>
        <taxon>Pterygota</taxon>
        <taxon>Neoptera</taxon>
        <taxon>Endopterygota</taxon>
        <taxon>Diptera</taxon>
        <taxon>Brachycera</taxon>
        <taxon>Muscomorpha</taxon>
        <taxon>Hippoboscoidea</taxon>
        <taxon>Glossinidae</taxon>
        <taxon>Glossina</taxon>
    </lineage>
</organism>
<feature type="region of interest" description="Disordered" evidence="1">
    <location>
        <begin position="11"/>
        <end position="34"/>
    </location>
</feature>
<proteinExistence type="predicted"/>
<feature type="compositionally biased region" description="Acidic residues" evidence="1">
    <location>
        <begin position="15"/>
        <end position="30"/>
    </location>
</feature>
<reference evidence="3" key="1">
    <citation type="submission" date="2014-03" db="EMBL/GenBank/DDBJ databases">
        <authorList>
            <person name="Aksoy S."/>
            <person name="Warren W."/>
            <person name="Wilson R.K."/>
        </authorList>
    </citation>
    <scope>NUCLEOTIDE SEQUENCE [LARGE SCALE GENOMIC DNA]</scope>
    <source>
        <strain evidence="3">IAEA</strain>
    </source>
</reference>
<evidence type="ECO:0000313" key="2">
    <source>
        <dbReference type="EnsemblMetazoa" id="GPAI024919-PA"/>
    </source>
</evidence>
<dbReference type="AlphaFoldDB" id="A0A1A9ZTY4"/>
<name>A0A1A9ZTY4_GLOPL</name>
<keyword evidence="3" id="KW-1185">Reference proteome</keyword>
<dbReference type="VEuPathDB" id="VectorBase:GPAI024919"/>
<evidence type="ECO:0000256" key="1">
    <source>
        <dbReference type="SAM" id="MobiDB-lite"/>
    </source>
</evidence>
<sequence length="122" mass="14097">MFLILVEIARQNGKDDDDDDDDDDNDEEEAATSGQWLAIDSIGIVENEHQMHNTNNNKKKQREIFICDYVSNVPTTNYERPRNCSPSISLSYLSLKQSAILNRRYTFWGLSIIMLRVLLTKI</sequence>
<dbReference type="EnsemblMetazoa" id="GPAI024919-RA">
    <property type="protein sequence ID" value="GPAI024919-PA"/>
    <property type="gene ID" value="GPAI024919"/>
</dbReference>
<accession>A0A1A9ZTY4</accession>